<dbReference type="InterPro" id="IPR052029">
    <property type="entry name" value="PpiD_chaperone"/>
</dbReference>
<dbReference type="Pfam" id="PF13624">
    <property type="entry name" value="SurA_N_3"/>
    <property type="match status" value="1"/>
</dbReference>
<protein>
    <submittedName>
        <fullName evidence="6">Peptidyl-prolyl cis-trans isomerase</fullName>
        <ecNumber evidence="6">5.2.1.8</ecNumber>
    </submittedName>
</protein>
<dbReference type="RefSeq" id="WP_011996618.1">
    <property type="nucleotide sequence ID" value="NC_009727.1"/>
</dbReference>
<dbReference type="HOGENOM" id="CLU_023843_1_1_6"/>
<evidence type="ECO:0000256" key="4">
    <source>
        <dbReference type="ARBA" id="ARBA00023186"/>
    </source>
</evidence>
<dbReference type="EC" id="5.2.1.8" evidence="6"/>
<proteinExistence type="predicted"/>
<keyword evidence="4" id="KW-0143">Chaperone</keyword>
<gene>
    <name evidence="6" type="ordered locus">CBUD_0540</name>
</gene>
<name>A9KBK0_COXBN</name>
<organism evidence="6 7">
    <name type="scientific">Coxiella burnetii (strain Dugway 5J108-111)</name>
    <dbReference type="NCBI Taxonomy" id="434922"/>
    <lineage>
        <taxon>Bacteria</taxon>
        <taxon>Pseudomonadati</taxon>
        <taxon>Pseudomonadota</taxon>
        <taxon>Gammaproteobacteria</taxon>
        <taxon>Legionellales</taxon>
        <taxon>Coxiellaceae</taxon>
        <taxon>Coxiella</taxon>
    </lineage>
</organism>
<evidence type="ECO:0000256" key="1">
    <source>
        <dbReference type="ARBA" id="ARBA00004236"/>
    </source>
</evidence>
<sequence>MLQNIHERVKGWIAGLILAVVSLSFVLWGVQYYLQSEGGKNKTVAKVNGEKISENELNVVFQRLQRAYSLQRGQTLVGAKAEALKEEALQNLIMNHVLLDSAEKMGFNISPAEINQIITVLPAFQENGKFSPQRFQQFLYENSLMSAQFVAQLLQVFLIQQVEKGITGSAFVLPNEIKNNYELINQARDFRYMIISSAPFLKESKVTPEMIADYYQKHRESFKAPEKLSIAYLLLSPEMIRQQVSVSDHEIKQYYESNREGKSFNQVKDQIKQSLLQQKINTLLTKKSDQLSTITYTNPTSLEPAARQLNLKINTTLLFSREGEKEGIAANPKIVAAAFSDDVLQGGNNSDVIELKDGSLVVLRVKDHQPSHVLPLKTVSLQIEHQLKTQLAQAKASLLAGEIQNEIHEGRSVESIAKANHLFWRNEKEVKRNNKSIPAAVMASAFSIPLKKDHSMTTTVLNNGDSAVVQLTAIKPANFKNITEKQKNSLENLLSTQWGNLEYQFYMQAARSRAKIKINSPS</sequence>
<dbReference type="AlphaFoldDB" id="A9KBK0"/>
<comment type="subcellular location">
    <subcellularLocation>
        <location evidence="1">Cell membrane</location>
    </subcellularLocation>
</comment>
<dbReference type="InterPro" id="IPR027304">
    <property type="entry name" value="Trigger_fact/SurA_dom_sf"/>
</dbReference>
<dbReference type="EMBL" id="CP000733">
    <property type="protein sequence ID" value="ABS77297.1"/>
    <property type="molecule type" value="Genomic_DNA"/>
</dbReference>
<dbReference type="PANTHER" id="PTHR47529:SF1">
    <property type="entry name" value="PERIPLASMIC CHAPERONE PPID"/>
    <property type="match status" value="1"/>
</dbReference>
<dbReference type="SUPFAM" id="SSF109998">
    <property type="entry name" value="Triger factor/SurA peptide-binding domain-like"/>
    <property type="match status" value="1"/>
</dbReference>
<evidence type="ECO:0000313" key="7">
    <source>
        <dbReference type="Proteomes" id="UP000008555"/>
    </source>
</evidence>
<keyword evidence="6" id="KW-0413">Isomerase</keyword>
<keyword evidence="5" id="KW-0812">Transmembrane</keyword>
<dbReference type="GO" id="GO:0005886">
    <property type="term" value="C:plasma membrane"/>
    <property type="evidence" value="ECO:0007669"/>
    <property type="project" value="UniProtKB-SubCell"/>
</dbReference>
<feature type="transmembrane region" description="Helical" evidence="5">
    <location>
        <begin position="12"/>
        <end position="34"/>
    </location>
</feature>
<keyword evidence="5" id="KW-1133">Transmembrane helix</keyword>
<dbReference type="Gene3D" id="1.10.4030.10">
    <property type="entry name" value="Porin chaperone SurA, peptide-binding domain"/>
    <property type="match status" value="1"/>
</dbReference>
<evidence type="ECO:0000256" key="2">
    <source>
        <dbReference type="ARBA" id="ARBA00022475"/>
    </source>
</evidence>
<evidence type="ECO:0000256" key="5">
    <source>
        <dbReference type="SAM" id="Phobius"/>
    </source>
</evidence>
<accession>A9KBK0</accession>
<reference evidence="6 7" key="1">
    <citation type="journal article" date="2009" name="Infect. Immun.">
        <title>Comparative genomics reveal extensive transposon-mediated genomic plasticity and diversity among potential effector proteins within the genus Coxiella.</title>
        <authorList>
            <person name="Beare P.A."/>
            <person name="Unsworth N."/>
            <person name="Andoh M."/>
            <person name="Voth D.E."/>
            <person name="Omsland A."/>
            <person name="Gilk S.D."/>
            <person name="Williams K.P."/>
            <person name="Sobral B.W."/>
            <person name="Kupko J.J.III."/>
            <person name="Porcella S.F."/>
            <person name="Samuel J.E."/>
            <person name="Heinzen R.A."/>
        </authorList>
    </citation>
    <scope>NUCLEOTIDE SEQUENCE [LARGE SCALE GENOMIC DNA]</scope>
    <source>
        <strain evidence="6 7">Dugway 5J108-111</strain>
    </source>
</reference>
<dbReference type="PANTHER" id="PTHR47529">
    <property type="entry name" value="PEPTIDYL-PROLYL CIS-TRANS ISOMERASE D"/>
    <property type="match status" value="1"/>
</dbReference>
<dbReference type="Gene3D" id="6.10.140.970">
    <property type="match status" value="1"/>
</dbReference>
<evidence type="ECO:0000256" key="3">
    <source>
        <dbReference type="ARBA" id="ARBA00023136"/>
    </source>
</evidence>
<keyword evidence="3 5" id="KW-0472">Membrane</keyword>
<evidence type="ECO:0000313" key="6">
    <source>
        <dbReference type="EMBL" id="ABS77297.1"/>
    </source>
</evidence>
<dbReference type="Proteomes" id="UP000008555">
    <property type="component" value="Chromosome"/>
</dbReference>
<dbReference type="KEGG" id="cbd:CBUD_0540"/>
<keyword evidence="2" id="KW-1003">Cell membrane</keyword>
<dbReference type="GO" id="GO:0003755">
    <property type="term" value="F:peptidyl-prolyl cis-trans isomerase activity"/>
    <property type="evidence" value="ECO:0007669"/>
    <property type="project" value="UniProtKB-EC"/>
</dbReference>